<gene>
    <name evidence="2" type="ORF">COLO4_07765</name>
</gene>
<evidence type="ECO:0000313" key="2">
    <source>
        <dbReference type="EMBL" id="OMP06968.1"/>
    </source>
</evidence>
<comment type="caution">
    <text evidence="2">The sequence shown here is derived from an EMBL/GenBank/DDBJ whole genome shotgun (WGS) entry which is preliminary data.</text>
</comment>
<proteinExistence type="predicted"/>
<dbReference type="Proteomes" id="UP000187203">
    <property type="component" value="Unassembled WGS sequence"/>
</dbReference>
<name>A0A1R3KIZ5_9ROSI</name>
<feature type="compositionally biased region" description="Basic residues" evidence="1">
    <location>
        <begin position="35"/>
        <end position="44"/>
    </location>
</feature>
<evidence type="ECO:0000313" key="3">
    <source>
        <dbReference type="Proteomes" id="UP000187203"/>
    </source>
</evidence>
<sequence length="44" mass="4984">MAVAGTCGMAKPTDPLKRKMQTEDKLERPTEQRLSRRPARRQGS</sequence>
<evidence type="ECO:0000256" key="1">
    <source>
        <dbReference type="SAM" id="MobiDB-lite"/>
    </source>
</evidence>
<reference evidence="3" key="1">
    <citation type="submission" date="2013-09" db="EMBL/GenBank/DDBJ databases">
        <title>Corchorus olitorius genome sequencing.</title>
        <authorList>
            <person name="Alam M."/>
            <person name="Haque M.S."/>
            <person name="Islam M.S."/>
            <person name="Emdad E.M."/>
            <person name="Islam M.M."/>
            <person name="Ahmed B."/>
            <person name="Halim A."/>
            <person name="Hossen Q.M.M."/>
            <person name="Hossain M.Z."/>
            <person name="Ahmed R."/>
            <person name="Khan M.M."/>
            <person name="Islam R."/>
            <person name="Rashid M.M."/>
            <person name="Khan S.A."/>
            <person name="Rahman M.S."/>
            <person name="Alam M."/>
            <person name="Yahiya A.S."/>
            <person name="Khan M.S."/>
            <person name="Azam M.S."/>
            <person name="Haque T."/>
            <person name="Lashkar M.Z.H."/>
            <person name="Akhand A.I."/>
            <person name="Morshed G."/>
            <person name="Roy S."/>
            <person name="Uddin K.S."/>
            <person name="Rabeya T."/>
            <person name="Hossain A.S."/>
            <person name="Chowdhury A."/>
            <person name="Snigdha A.R."/>
            <person name="Mortoza M.S."/>
            <person name="Matin S.A."/>
            <person name="Hoque S.M.E."/>
            <person name="Islam M.K."/>
            <person name="Roy D.K."/>
            <person name="Haider R."/>
            <person name="Moosa M.M."/>
            <person name="Elias S.M."/>
            <person name="Hasan A.M."/>
            <person name="Jahan S."/>
            <person name="Shafiuddin M."/>
            <person name="Mahmood N."/>
            <person name="Shommy N.S."/>
        </authorList>
    </citation>
    <scope>NUCLEOTIDE SEQUENCE [LARGE SCALE GENOMIC DNA]</scope>
    <source>
        <strain evidence="3">cv. O-4</strain>
    </source>
</reference>
<feature type="region of interest" description="Disordered" evidence="1">
    <location>
        <begin position="1"/>
        <end position="44"/>
    </location>
</feature>
<accession>A0A1R3KIZ5</accession>
<organism evidence="2 3">
    <name type="scientific">Corchorus olitorius</name>
    <dbReference type="NCBI Taxonomy" id="93759"/>
    <lineage>
        <taxon>Eukaryota</taxon>
        <taxon>Viridiplantae</taxon>
        <taxon>Streptophyta</taxon>
        <taxon>Embryophyta</taxon>
        <taxon>Tracheophyta</taxon>
        <taxon>Spermatophyta</taxon>
        <taxon>Magnoliopsida</taxon>
        <taxon>eudicotyledons</taxon>
        <taxon>Gunneridae</taxon>
        <taxon>Pentapetalae</taxon>
        <taxon>rosids</taxon>
        <taxon>malvids</taxon>
        <taxon>Malvales</taxon>
        <taxon>Malvaceae</taxon>
        <taxon>Grewioideae</taxon>
        <taxon>Apeibeae</taxon>
        <taxon>Corchorus</taxon>
    </lineage>
</organism>
<feature type="compositionally biased region" description="Basic and acidic residues" evidence="1">
    <location>
        <begin position="14"/>
        <end position="34"/>
    </location>
</feature>
<keyword evidence="3" id="KW-1185">Reference proteome</keyword>
<dbReference type="EMBL" id="AWUE01013456">
    <property type="protein sequence ID" value="OMP06968.1"/>
    <property type="molecule type" value="Genomic_DNA"/>
</dbReference>
<protein>
    <submittedName>
        <fullName evidence="2">Uncharacterized protein</fullName>
    </submittedName>
</protein>
<dbReference type="AlphaFoldDB" id="A0A1R3KIZ5"/>